<evidence type="ECO:0000313" key="2">
    <source>
        <dbReference type="EMBL" id="KAL2515194.1"/>
    </source>
</evidence>
<reference evidence="3" key="1">
    <citation type="submission" date="2024-07" db="EMBL/GenBank/DDBJ databases">
        <title>Two chromosome-level genome assemblies of Korean endemic species Abeliophyllum distichum and Forsythia ovata (Oleaceae).</title>
        <authorList>
            <person name="Jang H."/>
        </authorList>
    </citation>
    <scope>NUCLEOTIDE SEQUENCE [LARGE SCALE GENOMIC DNA]</scope>
</reference>
<keyword evidence="3" id="KW-1185">Reference proteome</keyword>
<name>A0ABD1TR55_9LAMI</name>
<evidence type="ECO:0000313" key="3">
    <source>
        <dbReference type="Proteomes" id="UP001604277"/>
    </source>
</evidence>
<comment type="caution">
    <text evidence="2">The sequence shown here is derived from an EMBL/GenBank/DDBJ whole genome shotgun (WGS) entry which is preliminary data.</text>
</comment>
<feature type="region of interest" description="Disordered" evidence="1">
    <location>
        <begin position="129"/>
        <end position="148"/>
    </location>
</feature>
<dbReference type="Proteomes" id="UP001604277">
    <property type="component" value="Unassembled WGS sequence"/>
</dbReference>
<sequence>MTLLHVTHQINARVGLSRAYQGGAPDVNDDGPSYFLNIKSYQSTTHQPSTDPTSNHEGHPETPHFKPCCYSKDSIVSCINMIQNIHEKSVADHFIMKFQHVNILPNFGKSVIDDLEAISDRAKMLHGSQIVTHPLNDSPTNPTPKMSA</sequence>
<gene>
    <name evidence="2" type="ORF">Fot_29165</name>
</gene>
<organism evidence="2 3">
    <name type="scientific">Forsythia ovata</name>
    <dbReference type="NCBI Taxonomy" id="205694"/>
    <lineage>
        <taxon>Eukaryota</taxon>
        <taxon>Viridiplantae</taxon>
        <taxon>Streptophyta</taxon>
        <taxon>Embryophyta</taxon>
        <taxon>Tracheophyta</taxon>
        <taxon>Spermatophyta</taxon>
        <taxon>Magnoliopsida</taxon>
        <taxon>eudicotyledons</taxon>
        <taxon>Gunneridae</taxon>
        <taxon>Pentapetalae</taxon>
        <taxon>asterids</taxon>
        <taxon>lamiids</taxon>
        <taxon>Lamiales</taxon>
        <taxon>Oleaceae</taxon>
        <taxon>Forsythieae</taxon>
        <taxon>Forsythia</taxon>
    </lineage>
</organism>
<protein>
    <submittedName>
        <fullName evidence="2">Uncharacterized protein</fullName>
    </submittedName>
</protein>
<accession>A0ABD1TR55</accession>
<feature type="region of interest" description="Disordered" evidence="1">
    <location>
        <begin position="43"/>
        <end position="62"/>
    </location>
</feature>
<feature type="compositionally biased region" description="Polar residues" evidence="1">
    <location>
        <begin position="43"/>
        <end position="53"/>
    </location>
</feature>
<evidence type="ECO:0000256" key="1">
    <source>
        <dbReference type="SAM" id="MobiDB-lite"/>
    </source>
</evidence>
<dbReference type="EMBL" id="JBFOLJ010000008">
    <property type="protein sequence ID" value="KAL2515194.1"/>
    <property type="molecule type" value="Genomic_DNA"/>
</dbReference>
<dbReference type="AlphaFoldDB" id="A0ABD1TR55"/>
<proteinExistence type="predicted"/>